<dbReference type="AlphaFoldDB" id="A0A4Q4T6P0"/>
<evidence type="ECO:0000313" key="3">
    <source>
        <dbReference type="Proteomes" id="UP000293360"/>
    </source>
</evidence>
<organism evidence="2 3">
    <name type="scientific">Monosporascus ibericus</name>
    <dbReference type="NCBI Taxonomy" id="155417"/>
    <lineage>
        <taxon>Eukaryota</taxon>
        <taxon>Fungi</taxon>
        <taxon>Dikarya</taxon>
        <taxon>Ascomycota</taxon>
        <taxon>Pezizomycotina</taxon>
        <taxon>Sordariomycetes</taxon>
        <taxon>Xylariomycetidae</taxon>
        <taxon>Xylariales</taxon>
        <taxon>Xylariales incertae sedis</taxon>
        <taxon>Monosporascus</taxon>
    </lineage>
</organism>
<feature type="chain" id="PRO_5020757869" description="Chitin-binding type-4 domain-containing protein" evidence="1">
    <location>
        <begin position="24"/>
        <end position="226"/>
    </location>
</feature>
<name>A0A4Q4T6P0_9PEZI</name>
<protein>
    <recommendedName>
        <fullName evidence="4">Chitin-binding type-4 domain-containing protein</fullName>
    </recommendedName>
</protein>
<dbReference type="OrthoDB" id="5332384at2759"/>
<dbReference type="Proteomes" id="UP000293360">
    <property type="component" value="Unassembled WGS sequence"/>
</dbReference>
<sequence>MQQHLIVSAAAVLLGTSLPVIKAQQCSVVSNVRVTFFGSPDNDPPGTDNTAYNCGGRNYRAGGVGTYDNPLTFATAPGEYETCELVYAPYLRKYLRHEDYCQTCTEDWQSGIAHIDIWTGTVADGGQAQIECENALTPDANQAFIRNPARGLPVDLTALWDFGTCNTQATYLNYNTRDYCGGGSGPNPPTCQTGCEWEGHCIGCPCSTWDDCSDDFTCTNGFCARP</sequence>
<evidence type="ECO:0008006" key="4">
    <source>
        <dbReference type="Google" id="ProtNLM"/>
    </source>
</evidence>
<accession>A0A4Q4T6P0</accession>
<keyword evidence="1" id="KW-0732">Signal</keyword>
<keyword evidence="3" id="KW-1185">Reference proteome</keyword>
<dbReference type="EMBL" id="QJNU01000441">
    <property type="protein sequence ID" value="RYO98975.1"/>
    <property type="molecule type" value="Genomic_DNA"/>
</dbReference>
<feature type="signal peptide" evidence="1">
    <location>
        <begin position="1"/>
        <end position="23"/>
    </location>
</feature>
<comment type="caution">
    <text evidence="2">The sequence shown here is derived from an EMBL/GenBank/DDBJ whole genome shotgun (WGS) entry which is preliminary data.</text>
</comment>
<proteinExistence type="predicted"/>
<reference evidence="2 3" key="1">
    <citation type="submission" date="2018-06" db="EMBL/GenBank/DDBJ databases">
        <title>Complete Genomes of Monosporascus.</title>
        <authorList>
            <person name="Robinson A.J."/>
            <person name="Natvig D.O."/>
        </authorList>
    </citation>
    <scope>NUCLEOTIDE SEQUENCE [LARGE SCALE GENOMIC DNA]</scope>
    <source>
        <strain evidence="2 3">CBS 110550</strain>
    </source>
</reference>
<evidence type="ECO:0000313" key="2">
    <source>
        <dbReference type="EMBL" id="RYO98975.1"/>
    </source>
</evidence>
<evidence type="ECO:0000256" key="1">
    <source>
        <dbReference type="SAM" id="SignalP"/>
    </source>
</evidence>
<gene>
    <name evidence="2" type="ORF">DL764_006931</name>
</gene>